<keyword evidence="3" id="KW-1185">Reference proteome</keyword>
<dbReference type="STRING" id="326475.AWB66_06156"/>
<comment type="caution">
    <text evidence="2">The sequence shown here is derived from an EMBL/GenBank/DDBJ whole genome shotgun (WGS) entry which is preliminary data.</text>
</comment>
<feature type="compositionally biased region" description="Basic and acidic residues" evidence="1">
    <location>
        <begin position="17"/>
        <end position="48"/>
    </location>
</feature>
<dbReference type="Proteomes" id="UP000054717">
    <property type="component" value="Unassembled WGS sequence"/>
</dbReference>
<reference evidence="2" key="1">
    <citation type="submission" date="2016-01" db="EMBL/GenBank/DDBJ databases">
        <authorList>
            <person name="Peeters Charlotte."/>
        </authorList>
    </citation>
    <scope>NUCLEOTIDE SEQUENCE</scope>
    <source>
        <strain evidence="2">LMG 22936</strain>
    </source>
</reference>
<dbReference type="RefSeq" id="WP_087633829.1">
    <property type="nucleotide sequence ID" value="NZ_FCNZ02000060.1"/>
</dbReference>
<name>A0A158KFT2_9BURK</name>
<gene>
    <name evidence="2" type="ORF">AWB66_06156</name>
</gene>
<evidence type="ECO:0000313" key="2">
    <source>
        <dbReference type="EMBL" id="SAL79982.1"/>
    </source>
</evidence>
<feature type="compositionally biased region" description="Pro residues" evidence="1">
    <location>
        <begin position="79"/>
        <end position="96"/>
    </location>
</feature>
<dbReference type="EMBL" id="FCNZ02000060">
    <property type="protein sequence ID" value="SAL79982.1"/>
    <property type="molecule type" value="Genomic_DNA"/>
</dbReference>
<evidence type="ECO:0000256" key="1">
    <source>
        <dbReference type="SAM" id="MobiDB-lite"/>
    </source>
</evidence>
<accession>A0A158KFT2</accession>
<dbReference type="AlphaFoldDB" id="A0A158KFT2"/>
<evidence type="ECO:0000313" key="3">
    <source>
        <dbReference type="Proteomes" id="UP000054717"/>
    </source>
</evidence>
<protein>
    <submittedName>
        <fullName evidence="2">Uncharacterized protein</fullName>
    </submittedName>
</protein>
<feature type="region of interest" description="Disordered" evidence="1">
    <location>
        <begin position="1"/>
        <end position="57"/>
    </location>
</feature>
<proteinExistence type="predicted"/>
<sequence>MVKKQQGLGATQAHGGHGGDDDYHGGDGDYPREHHDDPNEHLEIERHRFLGGLPPTPERYALAREQWYQLPGALVRPSMDPPVDTPAPGAAPPKHG</sequence>
<feature type="region of interest" description="Disordered" evidence="1">
    <location>
        <begin position="73"/>
        <end position="96"/>
    </location>
</feature>
<organism evidence="2 3">
    <name type="scientific">Caballeronia telluris</name>
    <dbReference type="NCBI Taxonomy" id="326475"/>
    <lineage>
        <taxon>Bacteria</taxon>
        <taxon>Pseudomonadati</taxon>
        <taxon>Pseudomonadota</taxon>
        <taxon>Betaproteobacteria</taxon>
        <taxon>Burkholderiales</taxon>
        <taxon>Burkholderiaceae</taxon>
        <taxon>Caballeronia</taxon>
    </lineage>
</organism>